<dbReference type="OrthoDB" id="5135at10239"/>
<dbReference type="Proteomes" id="UP000243194">
    <property type="component" value="Genome"/>
</dbReference>
<proteinExistence type="predicted"/>
<name>W8PR73_9VIRU</name>
<dbReference type="RefSeq" id="YP_009508052.1">
    <property type="nucleotide sequence ID" value="NC_038830.1"/>
</dbReference>
<organism evidence="1 2">
    <name type="scientific">Heterobasidion partitivirus 12</name>
    <dbReference type="NCBI Taxonomy" id="1469905"/>
    <lineage>
        <taxon>Viruses</taxon>
        <taxon>Riboviria</taxon>
        <taxon>Orthornavirae</taxon>
        <taxon>Pisuviricota</taxon>
        <taxon>Duplopiviricetes</taxon>
        <taxon>Durnavirales</taxon>
        <taxon>Partitiviridae</taxon>
        <taxon>Alphapartitivirus</taxon>
        <taxon>Alphapartitivirus duodecimheterobasidion</taxon>
    </lineage>
</organism>
<accession>W8PR73</accession>
<reference evidence="1 2" key="2">
    <citation type="journal article" date="2015" name="Virus Res.">
        <title>Heterobasidion wood decay fungi host diverse and globally distributed viruses related to Helicobasidium mompa partitivirus V70.</title>
        <authorList>
            <person name="Kashif M."/>
            <person name="Hyder R."/>
            <person name="De Vega Perez D."/>
            <person name="Hantula J."/>
            <person name="Vainio E.J."/>
        </authorList>
    </citation>
    <scope>NUCLEOTIDE SEQUENCE [LARGE SCALE GENOMIC DNA]</scope>
    <source>
        <strain evidence="1 2">HetPV12-an1</strain>
    </source>
</reference>
<dbReference type="GeneID" id="37629371"/>
<evidence type="ECO:0000313" key="1">
    <source>
        <dbReference type="EMBL" id="AHL25152.1"/>
    </source>
</evidence>
<reference evidence="1 2" key="1">
    <citation type="journal article" date="2014" name="Virology">
        <title>Partitiviruses of a fungal forest pathogen have species-specific quantities of genome segments and transcripts.</title>
        <authorList>
            <person name="Jurvansuu J."/>
            <person name="Kashif M."/>
            <person name="Vaario L."/>
            <person name="Vainio E."/>
            <person name="Hantula J."/>
        </authorList>
    </citation>
    <scope>NUCLEOTIDE SEQUENCE [LARGE SCALE GENOMIC DNA]</scope>
    <source>
        <strain evidence="1 2">HetPV12-an1</strain>
    </source>
</reference>
<sequence length="520" mass="56984">MSSLPDFASMNESERLKYFEEQQKKQKDLVDQSIKAKQTMSAMRVRPVFQQAIDGAKSASKSSAVPTKAVPPPPFSGTSASANNMLRLAFGESPFRPKQRFGQNGFIPDSQFLFTLLSIMDMKMTSTRKFIEGAEFWSPLISQYYMAVLVFVQIFRAMHEAGLLSGEAADVYDLFCGHSPAISLASLPVPGPFLNLLAQYAVHIPHLVDMDNICPMIPNNLDTTNTNFYKFQGLCSNLLGRLPNVPYLLDQIALLRDNLVAAPVSIDVANQGRVLHRTMFGQALFAINAAPGNAAQWNTRVPYGAAVPDNAKYISCDPASRHPFFLNRGLISQMTDYAALINVNTPAAHNAAAITPSWTQFLGLDNMPFFLQVVRIMSWYSKFWQGSTDLASFSPNGHTSGQNTFTLVNKPANLAAITDARFYSLDLKMKGVARNPLAPESDSFDAATGPINLSWTPADMYGGKLDTTAITATEANLSTHRQGGPFFTESIVDITGEINPTSAYAGILNQYYYSSVALKN</sequence>
<dbReference type="EMBL" id="KF963176">
    <property type="protein sequence ID" value="AHL25152.1"/>
    <property type="molecule type" value="Genomic_RNA"/>
</dbReference>
<protein>
    <submittedName>
        <fullName evidence="1">Capsid protein</fullName>
    </submittedName>
</protein>
<keyword evidence="2" id="KW-1185">Reference proteome</keyword>
<dbReference type="KEGG" id="vg:37629371"/>
<evidence type="ECO:0000313" key="2">
    <source>
        <dbReference type="Proteomes" id="UP000243194"/>
    </source>
</evidence>